<dbReference type="RefSeq" id="WP_058449153.1">
    <property type="nucleotide sequence ID" value="NZ_CAAAJF010000012.1"/>
</dbReference>
<comment type="caution">
    <text evidence="2">The sequence shown here is derived from an EMBL/GenBank/DDBJ whole genome shotgun (WGS) entry which is preliminary data.</text>
</comment>
<dbReference type="Proteomes" id="UP000054715">
    <property type="component" value="Unassembled WGS sequence"/>
</dbReference>
<keyword evidence="1" id="KW-0732">Signal</keyword>
<dbReference type="EMBL" id="LNYG01000013">
    <property type="protein sequence ID" value="KTD06931.1"/>
    <property type="molecule type" value="Genomic_DNA"/>
</dbReference>
<dbReference type="AlphaFoldDB" id="A0A0W0UGD3"/>
<dbReference type="EMBL" id="LYOZ01000037">
    <property type="protein sequence ID" value="OCH97453.1"/>
    <property type="molecule type" value="Genomic_DNA"/>
</dbReference>
<proteinExistence type="predicted"/>
<organism evidence="2 4">
    <name type="scientific">Legionella jamestowniensis</name>
    <dbReference type="NCBI Taxonomy" id="455"/>
    <lineage>
        <taxon>Bacteria</taxon>
        <taxon>Pseudomonadati</taxon>
        <taxon>Pseudomonadota</taxon>
        <taxon>Gammaproteobacteria</taxon>
        <taxon>Legionellales</taxon>
        <taxon>Legionellaceae</taxon>
        <taxon>Legionella</taxon>
    </lineage>
</organism>
<protein>
    <submittedName>
        <fullName evidence="2">Uncharacterized protein</fullName>
    </submittedName>
</protein>
<reference evidence="2 4" key="1">
    <citation type="submission" date="2015-11" db="EMBL/GenBank/DDBJ databases">
        <title>Genomic analysis of 38 Legionella species identifies large and diverse effector repertoires.</title>
        <authorList>
            <person name="Burstein D."/>
            <person name="Amaro F."/>
            <person name="Zusman T."/>
            <person name="Lifshitz Z."/>
            <person name="Cohen O."/>
            <person name="Gilbert J.A."/>
            <person name="Pupko T."/>
            <person name="Shuman H.A."/>
            <person name="Segal G."/>
        </authorList>
    </citation>
    <scope>NUCLEOTIDE SEQUENCE [LARGE SCALE GENOMIC DNA]</scope>
    <source>
        <strain evidence="2 4">JA-26-G1-E2</strain>
    </source>
</reference>
<evidence type="ECO:0000313" key="2">
    <source>
        <dbReference type="EMBL" id="KTD06931.1"/>
    </source>
</evidence>
<dbReference type="OrthoDB" id="5654092at2"/>
<accession>A0A0W0UGD3</accession>
<feature type="chain" id="PRO_5006914022" evidence="1">
    <location>
        <begin position="20"/>
        <end position="127"/>
    </location>
</feature>
<gene>
    <name evidence="3" type="ORF">A8135_02975</name>
    <name evidence="2" type="ORF">Ljam_1126</name>
</gene>
<evidence type="ECO:0000313" key="4">
    <source>
        <dbReference type="Proteomes" id="UP000054715"/>
    </source>
</evidence>
<dbReference type="Proteomes" id="UP000093336">
    <property type="component" value="Unassembled WGS sequence"/>
</dbReference>
<dbReference type="PATRIC" id="fig|455.5.peg.1192"/>
<evidence type="ECO:0000313" key="5">
    <source>
        <dbReference type="Proteomes" id="UP000093336"/>
    </source>
</evidence>
<dbReference type="STRING" id="455.Ljam_1126"/>
<name>A0A0W0UGD3_9GAMM</name>
<feature type="signal peptide" evidence="1">
    <location>
        <begin position="1"/>
        <end position="19"/>
    </location>
</feature>
<evidence type="ECO:0000256" key="1">
    <source>
        <dbReference type="SAM" id="SignalP"/>
    </source>
</evidence>
<reference evidence="3 5" key="2">
    <citation type="submission" date="2016-05" db="EMBL/GenBank/DDBJ databases">
        <authorList>
            <person name="Prochazka B."/>
            <person name="Indra A."/>
            <person name="Hasenberger P."/>
            <person name="Blaschitz M."/>
            <person name="Wagner L."/>
            <person name="Wewalka G."/>
            <person name="Sorschag S."/>
            <person name="Schmid D."/>
            <person name="Ruppitsch W."/>
        </authorList>
    </citation>
    <scope>NUCLEOTIDE SEQUENCE [LARGE SCALE GENOMIC DNA]</scope>
    <source>
        <strain evidence="3 5">974010_12</strain>
    </source>
</reference>
<evidence type="ECO:0000313" key="3">
    <source>
        <dbReference type="EMBL" id="OCH97453.1"/>
    </source>
</evidence>
<keyword evidence="5" id="KW-1185">Reference proteome</keyword>
<sequence>MLLRVAILGCAIGFSFAQATTVAQPQVILDFALQVMQQCYEVKHQMGAQLAECMNNTFKNIPNPEHYKINLNGDVPGDSKLFIYNQAGYRIYCDLFTGKTLIVKQCFDFQGKPLTKGQTLSITPPSN</sequence>